<dbReference type="RefSeq" id="WP_250829020.1">
    <property type="nucleotide sequence ID" value="NZ_JAMOIL010000056.1"/>
</dbReference>
<name>A0A9X2IGG3_9ACTN</name>
<organism evidence="1 2">
    <name type="scientific">Nocardioides bruguierae</name>
    <dbReference type="NCBI Taxonomy" id="2945102"/>
    <lineage>
        <taxon>Bacteria</taxon>
        <taxon>Bacillati</taxon>
        <taxon>Actinomycetota</taxon>
        <taxon>Actinomycetes</taxon>
        <taxon>Propionibacteriales</taxon>
        <taxon>Nocardioidaceae</taxon>
        <taxon>Nocardioides</taxon>
    </lineage>
</organism>
<evidence type="ECO:0000313" key="2">
    <source>
        <dbReference type="Proteomes" id="UP001139485"/>
    </source>
</evidence>
<proteinExistence type="predicted"/>
<dbReference type="Proteomes" id="UP001139485">
    <property type="component" value="Unassembled WGS sequence"/>
</dbReference>
<sequence>MPANDIVTVATNAGMLALWRSSAFADVDGYEAWEKRVNDRLADAIQSGELVPIGIQSDGAWGVRLAVAPDAATEREAAYTVVTSEPYLLVADGSPLVLSGVETVGNPSVSPVSLSLPEGRYAVRTKIIAWDEEPGARDSSGKPGPNALADFLVLVGPSEGGEYFRTSDLTFDMPG</sequence>
<dbReference type="AlphaFoldDB" id="A0A9X2IGG3"/>
<protein>
    <submittedName>
        <fullName evidence="1">Uncharacterized protein</fullName>
    </submittedName>
</protein>
<dbReference type="EMBL" id="JAMOIL010000056">
    <property type="protein sequence ID" value="MCM0622866.1"/>
    <property type="molecule type" value="Genomic_DNA"/>
</dbReference>
<evidence type="ECO:0000313" key="1">
    <source>
        <dbReference type="EMBL" id="MCM0622866.1"/>
    </source>
</evidence>
<reference evidence="1" key="1">
    <citation type="submission" date="2022-05" db="EMBL/GenBank/DDBJ databases">
        <authorList>
            <person name="Tuo L."/>
        </authorList>
    </citation>
    <scope>NUCLEOTIDE SEQUENCE</scope>
    <source>
        <strain evidence="1">BSK12Z-4</strain>
    </source>
</reference>
<comment type="caution">
    <text evidence="1">The sequence shown here is derived from an EMBL/GenBank/DDBJ whole genome shotgun (WGS) entry which is preliminary data.</text>
</comment>
<keyword evidence="2" id="KW-1185">Reference proteome</keyword>
<accession>A0A9X2IGG3</accession>
<gene>
    <name evidence="1" type="ORF">M8330_21485</name>
</gene>